<protein>
    <submittedName>
        <fullName evidence="2">Helix-turn-helix domain-containing protein</fullName>
    </submittedName>
</protein>
<comment type="caution">
    <text evidence="2">The sequence shown here is derived from an EMBL/GenBank/DDBJ whole genome shotgun (WGS) entry which is preliminary data.</text>
</comment>
<dbReference type="InterPro" id="IPR001387">
    <property type="entry name" value="Cro/C1-type_HTH"/>
</dbReference>
<dbReference type="PROSITE" id="PS50943">
    <property type="entry name" value="HTH_CROC1"/>
    <property type="match status" value="1"/>
</dbReference>
<evidence type="ECO:0000313" key="2">
    <source>
        <dbReference type="EMBL" id="NJP99129.1"/>
    </source>
</evidence>
<evidence type="ECO:0000259" key="1">
    <source>
        <dbReference type="PROSITE" id="PS50943"/>
    </source>
</evidence>
<dbReference type="Pfam" id="PF19054">
    <property type="entry name" value="DUF5753"/>
    <property type="match status" value="1"/>
</dbReference>
<dbReference type="EMBL" id="JAATEN010000001">
    <property type="protein sequence ID" value="NJP99129.1"/>
    <property type="molecule type" value="Genomic_DNA"/>
</dbReference>
<dbReference type="RefSeq" id="WP_168099748.1">
    <property type="nucleotide sequence ID" value="NZ_JAATEN010000001.1"/>
</dbReference>
<organism evidence="2 3">
    <name type="scientific">Streptomyces zingiberis</name>
    <dbReference type="NCBI Taxonomy" id="2053010"/>
    <lineage>
        <taxon>Bacteria</taxon>
        <taxon>Bacillati</taxon>
        <taxon>Actinomycetota</taxon>
        <taxon>Actinomycetes</taxon>
        <taxon>Kitasatosporales</taxon>
        <taxon>Streptomycetaceae</taxon>
        <taxon>Streptomyces</taxon>
    </lineage>
</organism>
<dbReference type="Gene3D" id="1.10.260.40">
    <property type="entry name" value="lambda repressor-like DNA-binding domains"/>
    <property type="match status" value="1"/>
</dbReference>
<dbReference type="SMART" id="SM00530">
    <property type="entry name" value="HTH_XRE"/>
    <property type="match status" value="1"/>
</dbReference>
<feature type="domain" description="HTH cro/C1-type" evidence="1">
    <location>
        <begin position="18"/>
        <end position="65"/>
    </location>
</feature>
<dbReference type="CDD" id="cd00093">
    <property type="entry name" value="HTH_XRE"/>
    <property type="match status" value="1"/>
</dbReference>
<name>A0ABX1BN16_9ACTN</name>
<proteinExistence type="predicted"/>
<reference evidence="2 3" key="1">
    <citation type="submission" date="2020-03" db="EMBL/GenBank/DDBJ databases">
        <title>WGS of actinomycetes isolated from Thailand.</title>
        <authorList>
            <person name="Thawai C."/>
        </authorList>
    </citation>
    <scope>NUCLEOTIDE SEQUENCE [LARGE SCALE GENOMIC DNA]</scope>
    <source>
        <strain evidence="2 3">PLAI 1-29</strain>
    </source>
</reference>
<accession>A0ABX1BN16</accession>
<dbReference type="InterPro" id="IPR043917">
    <property type="entry name" value="DUF5753"/>
</dbReference>
<gene>
    <name evidence="2" type="ORF">HCK00_00750</name>
</gene>
<dbReference type="InterPro" id="IPR010982">
    <property type="entry name" value="Lambda_DNA-bd_dom_sf"/>
</dbReference>
<dbReference type="Proteomes" id="UP000695264">
    <property type="component" value="Unassembled WGS sequence"/>
</dbReference>
<dbReference type="SUPFAM" id="SSF47413">
    <property type="entry name" value="lambda repressor-like DNA-binding domains"/>
    <property type="match status" value="1"/>
</dbReference>
<dbReference type="Pfam" id="PF13560">
    <property type="entry name" value="HTH_31"/>
    <property type="match status" value="1"/>
</dbReference>
<sequence length="270" mass="30274">MAKRYGSSGTLRYFGSQMRLWRQRAGMSREELAEEVGYSAEMIRSVEQGRRIPQPKVIERVDDLLRADGMLKAGAVFLNRDRYPVYAVDFVQHEADAVSLCCYESHFIPGQLQTEGYARALLAAHCPPLDDETIEQRVAARLERQTVLTRKPPVALCFVIEEIALRRPVGGAQCMRDQLRHLLTIGAMRHVAIQVMPTDIGAHAGLNGPMALLETADHHRFAYVEAQVGSQLLSDPDDVALIAERYAMLRTQALNTEESARFIERVVGEL</sequence>
<keyword evidence="3" id="KW-1185">Reference proteome</keyword>
<evidence type="ECO:0000313" key="3">
    <source>
        <dbReference type="Proteomes" id="UP000695264"/>
    </source>
</evidence>